<comment type="caution">
    <text evidence="1">The sequence shown here is derived from an EMBL/GenBank/DDBJ whole genome shotgun (WGS) entry which is preliminary data.</text>
</comment>
<protein>
    <submittedName>
        <fullName evidence="1">Uncharacterized protein</fullName>
    </submittedName>
</protein>
<dbReference type="OrthoDB" id="9890981at2"/>
<accession>A0A844HME8</accession>
<sequence>MFDLPNGKEVYLAFRKLSEMFRGGEKSISDAIVQSKASWAIDYDTLIRLRTEGVYYVGVLVKETEDVYITTLGEFLTAPTLNYSARGGALQRYLPLDKFLISLGSVRGIKAKKPRKAP</sequence>
<gene>
    <name evidence="1" type="ORF">GL300_17975</name>
</gene>
<evidence type="ECO:0000313" key="1">
    <source>
        <dbReference type="EMBL" id="MTH61100.1"/>
    </source>
</evidence>
<dbReference type="AlphaFoldDB" id="A0A844HME8"/>
<proteinExistence type="predicted"/>
<keyword evidence="2" id="KW-1185">Reference proteome</keyword>
<evidence type="ECO:0000313" key="2">
    <source>
        <dbReference type="Proteomes" id="UP000449846"/>
    </source>
</evidence>
<organism evidence="1 2">
    <name type="scientific">Paracoccus litorisediminis</name>
    <dbReference type="NCBI Taxonomy" id="2006130"/>
    <lineage>
        <taxon>Bacteria</taxon>
        <taxon>Pseudomonadati</taxon>
        <taxon>Pseudomonadota</taxon>
        <taxon>Alphaproteobacteria</taxon>
        <taxon>Rhodobacterales</taxon>
        <taxon>Paracoccaceae</taxon>
        <taxon>Paracoccus</taxon>
    </lineage>
</organism>
<dbReference type="RefSeq" id="WP_155041043.1">
    <property type="nucleotide sequence ID" value="NZ_WMIG01000013.1"/>
</dbReference>
<name>A0A844HME8_9RHOB</name>
<dbReference type="Proteomes" id="UP000449846">
    <property type="component" value="Unassembled WGS sequence"/>
</dbReference>
<reference evidence="1 2" key="1">
    <citation type="submission" date="2019-11" db="EMBL/GenBank/DDBJ databases">
        <authorList>
            <person name="Dong K."/>
        </authorList>
    </citation>
    <scope>NUCLEOTIDE SEQUENCE [LARGE SCALE GENOMIC DNA]</scope>
    <source>
        <strain evidence="1 2">NBRC 112902</strain>
    </source>
</reference>
<dbReference type="EMBL" id="WMIG01000013">
    <property type="protein sequence ID" value="MTH61100.1"/>
    <property type="molecule type" value="Genomic_DNA"/>
</dbReference>